<keyword evidence="2" id="KW-0804">Transcription</keyword>
<organism evidence="2">
    <name type="scientific">Zeugodacus cucurbitae</name>
    <name type="common">Melon fruit fly</name>
    <name type="synonym">Bactrocera cucurbitae</name>
    <dbReference type="NCBI Taxonomy" id="28588"/>
    <lineage>
        <taxon>Eukaryota</taxon>
        <taxon>Metazoa</taxon>
        <taxon>Ecdysozoa</taxon>
        <taxon>Arthropoda</taxon>
        <taxon>Hexapoda</taxon>
        <taxon>Insecta</taxon>
        <taxon>Pterygota</taxon>
        <taxon>Neoptera</taxon>
        <taxon>Endopterygota</taxon>
        <taxon>Diptera</taxon>
        <taxon>Brachycera</taxon>
        <taxon>Muscomorpha</taxon>
        <taxon>Tephritoidea</taxon>
        <taxon>Tephritidae</taxon>
        <taxon>Zeugodacus</taxon>
        <taxon>Zeugodacus</taxon>
    </lineage>
</organism>
<dbReference type="GO" id="GO:0000428">
    <property type="term" value="C:DNA-directed RNA polymerase complex"/>
    <property type="evidence" value="ECO:0007669"/>
    <property type="project" value="UniProtKB-KW"/>
</dbReference>
<sequence>MRGQIPAYILMLMLLYCAALQQHFYNEKLYLGHLQRYRRQLDLTLTADHDNRQQSTDISLEALANLWRSADSKTSLDGGIKLVHTKNSFQTDSTKYKARLDLKFELGN</sequence>
<keyword evidence="1" id="KW-0472">Membrane</keyword>
<proteinExistence type="predicted"/>
<keyword evidence="1" id="KW-0812">Transmembrane</keyword>
<name>A0A0A1XEW5_ZEUCU</name>
<protein>
    <submittedName>
        <fullName evidence="2">DNA-directed RNA polymerase subunit beta</fullName>
    </submittedName>
</protein>
<keyword evidence="1" id="KW-1133">Transmembrane helix</keyword>
<accession>A0A0A1XEW5</accession>
<keyword evidence="2" id="KW-0240">DNA-directed RNA polymerase</keyword>
<evidence type="ECO:0000256" key="1">
    <source>
        <dbReference type="SAM" id="Phobius"/>
    </source>
</evidence>
<reference evidence="2" key="1">
    <citation type="submission" date="2014-11" db="EMBL/GenBank/DDBJ databases">
        <authorList>
            <person name="Geib S."/>
        </authorList>
    </citation>
    <scope>NUCLEOTIDE SEQUENCE</scope>
</reference>
<reference evidence="2" key="2">
    <citation type="journal article" date="2015" name="Gigascience">
        <title>Reconstructing a comprehensive transcriptome assembly of a white-pupal translocated strain of the pest fruit fly Bactrocera cucurbitae.</title>
        <authorList>
            <person name="Sim S.B."/>
            <person name="Calla B."/>
            <person name="Hall B."/>
            <person name="DeRego T."/>
            <person name="Geib S.M."/>
        </authorList>
    </citation>
    <scope>NUCLEOTIDE SEQUENCE</scope>
</reference>
<feature type="transmembrane region" description="Helical" evidence="1">
    <location>
        <begin position="7"/>
        <end position="25"/>
    </location>
</feature>
<evidence type="ECO:0000313" key="2">
    <source>
        <dbReference type="EMBL" id="JAD09929.1"/>
    </source>
</evidence>
<dbReference type="AlphaFoldDB" id="A0A0A1XEW5"/>
<gene>
    <name evidence="2" type="primary">rpoB_1</name>
    <name evidence="2" type="ORF">g.39418</name>
</gene>
<dbReference type="EMBL" id="GBXI01004363">
    <property type="protein sequence ID" value="JAD09929.1"/>
    <property type="molecule type" value="Transcribed_RNA"/>
</dbReference>